<feature type="transmembrane region" description="Helical" evidence="1">
    <location>
        <begin position="773"/>
        <end position="794"/>
    </location>
</feature>
<gene>
    <name evidence="2" type="ORF">F8M41_020250</name>
</gene>
<dbReference type="OrthoDB" id="2420249at2759"/>
<feature type="transmembrane region" description="Helical" evidence="1">
    <location>
        <begin position="886"/>
        <end position="904"/>
    </location>
</feature>
<keyword evidence="1" id="KW-0472">Membrane</keyword>
<keyword evidence="3" id="KW-1185">Reference proteome</keyword>
<feature type="transmembrane region" description="Helical" evidence="1">
    <location>
        <begin position="7"/>
        <end position="24"/>
    </location>
</feature>
<dbReference type="EMBL" id="WTPW01000056">
    <property type="protein sequence ID" value="KAF0553521.1"/>
    <property type="molecule type" value="Genomic_DNA"/>
</dbReference>
<proteinExistence type="predicted"/>
<reference evidence="2 3" key="1">
    <citation type="journal article" date="2019" name="Environ. Microbiol.">
        <title>At the nexus of three kingdoms: the genome of the mycorrhizal fungus Gigaspora margarita provides insights into plant, endobacterial and fungal interactions.</title>
        <authorList>
            <person name="Venice F."/>
            <person name="Ghignone S."/>
            <person name="Salvioli di Fossalunga A."/>
            <person name="Amselem J."/>
            <person name="Novero M."/>
            <person name="Xianan X."/>
            <person name="Sedzielewska Toro K."/>
            <person name="Morin E."/>
            <person name="Lipzen A."/>
            <person name="Grigoriev I.V."/>
            <person name="Henrissat B."/>
            <person name="Martin F.M."/>
            <person name="Bonfante P."/>
        </authorList>
    </citation>
    <scope>NUCLEOTIDE SEQUENCE [LARGE SCALE GENOMIC DNA]</scope>
    <source>
        <strain evidence="2 3">BEG34</strain>
    </source>
</reference>
<comment type="caution">
    <text evidence="2">The sequence shown here is derived from an EMBL/GenBank/DDBJ whole genome shotgun (WGS) entry which is preliminary data.</text>
</comment>
<accession>A0A8H4ETW2</accession>
<evidence type="ECO:0000256" key="1">
    <source>
        <dbReference type="SAM" id="Phobius"/>
    </source>
</evidence>
<keyword evidence="1" id="KW-1133">Transmembrane helix</keyword>
<protein>
    <submittedName>
        <fullName evidence="2">Uncharacterized protein</fullName>
    </submittedName>
</protein>
<organism evidence="2 3">
    <name type="scientific">Gigaspora margarita</name>
    <dbReference type="NCBI Taxonomy" id="4874"/>
    <lineage>
        <taxon>Eukaryota</taxon>
        <taxon>Fungi</taxon>
        <taxon>Fungi incertae sedis</taxon>
        <taxon>Mucoromycota</taxon>
        <taxon>Glomeromycotina</taxon>
        <taxon>Glomeromycetes</taxon>
        <taxon>Diversisporales</taxon>
        <taxon>Gigasporaceae</taxon>
        <taxon>Gigaspora</taxon>
    </lineage>
</organism>
<keyword evidence="1" id="KW-0812">Transmembrane</keyword>
<feature type="transmembrane region" description="Helical" evidence="1">
    <location>
        <begin position="854"/>
        <end position="880"/>
    </location>
</feature>
<feature type="transmembrane region" description="Helical" evidence="1">
    <location>
        <begin position="814"/>
        <end position="833"/>
    </location>
</feature>
<dbReference type="Proteomes" id="UP000439903">
    <property type="component" value="Unassembled WGS sequence"/>
</dbReference>
<dbReference type="AlphaFoldDB" id="A0A8H4ETW2"/>
<name>A0A8H4ETW2_GIGMA</name>
<feature type="transmembrane region" description="Helical" evidence="1">
    <location>
        <begin position="741"/>
        <end position="761"/>
    </location>
</feature>
<evidence type="ECO:0000313" key="2">
    <source>
        <dbReference type="EMBL" id="KAF0553521.1"/>
    </source>
</evidence>
<evidence type="ECO:0000313" key="3">
    <source>
        <dbReference type="Proteomes" id="UP000439903"/>
    </source>
</evidence>
<sequence>MEHHQIFAYNFLIILIIFSINANTQEHNFTSVPTFTYDENNFTGKPLVKNIDSFPDGTVIVRIMNELNDSQKIYYDQILFLRIIHPNGSVTEINNKYDIPDYNFNAGDKLNPLDVYPLFDKYILVVYSTALDWNNNDTYRDRGMIIDWSGNNISDIEFGKSYVDDDHDVGLIPNQATFAVNSDRTKGFLRFSQYTNSSDAVWNQYFVNSMGHLNMTGSGNISNFYPTYDQKYAIFSTTNNDYAIVYLNTINATDTTAPNINTPFEIHGEINAIFIRYDQNNQNISYGPITLYETKEDIILKYIYCFINITNVGNTCKIIVSANNTNYFCNIQFLSSGSVLDFSSFPVNNISENDFEVISLPFGSPFGDYVIVDRLNDSNTTFNLTLFNEKGENLSSIQIKSNFHGAHTMDALPNNTIFFTKPDTENSSWGIFGYRIPYEDIIGFHNLLINSSFPNSNTILNIRNTSNLTINYTIPIMQSSCNLLIYQINQTDTKILRQNYSGLSPYCSVNDSTISCKILSSTFNVLSSTYHIIVENGFVKDSKYQEQLQGIPDKLWVVYTKSVPQNDEYDEYVGKSYSVTGYLRLSETGIRRFKNLSSSEQQKNIQSLSEELVKNIPIDPSRLKFSGRLEFDSNGWVLLELSINAQVPNISSQPNVNHIMEDLNALIGNKSITNLTNLFLDIDEKHQFKPRSRSQKKCLYLHEFSHVKSCPHKLECLSEFKCHNIQKDEFKNVFSQNNCSGIIFFTTILSIIRLVANILFVIYNVQNVATINLFIPSIVILSTEFSLNIIFAFIILSKESSNRYFRKWFANNTIYAAFFTLLASADIEILLFLNSHFAGLNMFTVPFSNQAKNFIFWSKILNTIVNDIPWLIIQVLYYLHTITYKAVPLLTLIISFISLGILILKKAYGFISKYHYKAYKILSDKNFDVGNDTENLDVKEKFTNGSFLYKNKDTTDVIYDNQ</sequence>